<feature type="transmembrane region" description="Helical" evidence="4">
    <location>
        <begin position="7"/>
        <end position="25"/>
    </location>
</feature>
<feature type="domain" description="Glycoside hydrolase 35 catalytic" evidence="5">
    <location>
        <begin position="126"/>
        <end position="189"/>
    </location>
</feature>
<gene>
    <name evidence="6" type="ORF">ElyMa_003060900</name>
</gene>
<comment type="similarity">
    <text evidence="1">Belongs to the glycosyl hydrolase 35 family.</text>
</comment>
<dbReference type="EMBL" id="BMAT01006336">
    <property type="protein sequence ID" value="GFS10433.1"/>
    <property type="molecule type" value="Genomic_DNA"/>
</dbReference>
<dbReference type="Pfam" id="PF01301">
    <property type="entry name" value="Glyco_hydro_35"/>
    <property type="match status" value="2"/>
</dbReference>
<feature type="domain" description="Glycoside hydrolase 35 catalytic" evidence="5">
    <location>
        <begin position="190"/>
        <end position="337"/>
    </location>
</feature>
<evidence type="ECO:0000259" key="5">
    <source>
        <dbReference type="Pfam" id="PF01301"/>
    </source>
</evidence>
<dbReference type="PRINTS" id="PR00742">
    <property type="entry name" value="GLHYDRLASE35"/>
</dbReference>
<dbReference type="GO" id="GO:0004553">
    <property type="term" value="F:hydrolase activity, hydrolyzing O-glycosyl compounds"/>
    <property type="evidence" value="ECO:0007669"/>
    <property type="project" value="InterPro"/>
</dbReference>
<dbReference type="Proteomes" id="UP000762676">
    <property type="component" value="Unassembled WGS sequence"/>
</dbReference>
<organism evidence="6 7">
    <name type="scientific">Elysia marginata</name>
    <dbReference type="NCBI Taxonomy" id="1093978"/>
    <lineage>
        <taxon>Eukaryota</taxon>
        <taxon>Metazoa</taxon>
        <taxon>Spiralia</taxon>
        <taxon>Lophotrochozoa</taxon>
        <taxon>Mollusca</taxon>
        <taxon>Gastropoda</taxon>
        <taxon>Heterobranchia</taxon>
        <taxon>Euthyneura</taxon>
        <taxon>Panpulmonata</taxon>
        <taxon>Sacoglossa</taxon>
        <taxon>Placobranchoidea</taxon>
        <taxon>Plakobranchidae</taxon>
        <taxon>Elysia</taxon>
    </lineage>
</organism>
<accession>A0AAV4IM09</accession>
<dbReference type="PROSITE" id="PS01182">
    <property type="entry name" value="GLYCOSYL_HYDROL_F35"/>
    <property type="match status" value="1"/>
</dbReference>
<keyword evidence="4" id="KW-0472">Membrane</keyword>
<evidence type="ECO:0000256" key="2">
    <source>
        <dbReference type="ARBA" id="ARBA00022801"/>
    </source>
</evidence>
<dbReference type="AlphaFoldDB" id="A0AAV4IM09"/>
<dbReference type="PANTHER" id="PTHR23421">
    <property type="entry name" value="BETA-GALACTOSIDASE RELATED"/>
    <property type="match status" value="1"/>
</dbReference>
<evidence type="ECO:0000313" key="6">
    <source>
        <dbReference type="EMBL" id="GFS10433.1"/>
    </source>
</evidence>
<evidence type="ECO:0000256" key="4">
    <source>
        <dbReference type="SAM" id="Phobius"/>
    </source>
</evidence>
<comment type="caution">
    <text evidence="6">The sequence shown here is derived from an EMBL/GenBank/DDBJ whole genome shotgun (WGS) entry which is preliminary data.</text>
</comment>
<protein>
    <submittedName>
        <fullName evidence="6">Beta-galactosidase</fullName>
    </submittedName>
</protein>
<keyword evidence="4" id="KW-1133">Transmembrane helix</keyword>
<dbReference type="InterPro" id="IPR017853">
    <property type="entry name" value="GH"/>
</dbReference>
<proteinExistence type="inferred from homology"/>
<sequence length="362" mass="42099">MKTMQKLYLLSAVILGGIFLWIVWWSRTLDSLSLSGNTLHIEDFHVKNEIPMNPNAAERKINKRLNSSFKPGEHKLIDLPKDFTSISLKGWEVFTEEGEEHIVNNEADYLQGESSNPGLTFKNRGFFLNNMHFRIFSGSIHYFRVVPEYWMDRLKKLKACGLNTVETYVAWNLHEPSPGKFDFEGILNLSWLLADPTMKVRTNHRGYIDRVNKYFSALMSQILDLQFAEGGPIIMFQVENEYLSYAEDSNHVKLLLYRCRRQSKCIICSENHRAEWLSDGILKDALHTINSDSISLEHVDFVRYLNPHFPVMVMELWCGWFDNWRGQSHQTQDINSAGHLFVDKTQLVEKKPTKVIEATQYS</sequence>
<dbReference type="SUPFAM" id="SSF51445">
    <property type="entry name" value="(Trans)glycosidases"/>
    <property type="match status" value="1"/>
</dbReference>
<name>A0AAV4IM09_9GAST</name>
<dbReference type="InterPro" id="IPR031330">
    <property type="entry name" value="Gly_Hdrlase_35_cat"/>
</dbReference>
<dbReference type="InterPro" id="IPR001944">
    <property type="entry name" value="Glycoside_Hdrlase_35"/>
</dbReference>
<evidence type="ECO:0000256" key="1">
    <source>
        <dbReference type="ARBA" id="ARBA00009809"/>
    </source>
</evidence>
<dbReference type="Gene3D" id="3.20.20.80">
    <property type="entry name" value="Glycosidases"/>
    <property type="match status" value="2"/>
</dbReference>
<dbReference type="InterPro" id="IPR019801">
    <property type="entry name" value="Glyco_hydro_35_CS"/>
</dbReference>
<keyword evidence="3" id="KW-0326">Glycosidase</keyword>
<dbReference type="GO" id="GO:0005975">
    <property type="term" value="P:carbohydrate metabolic process"/>
    <property type="evidence" value="ECO:0007669"/>
    <property type="project" value="InterPro"/>
</dbReference>
<reference evidence="6 7" key="1">
    <citation type="journal article" date="2021" name="Elife">
        <title>Chloroplast acquisition without the gene transfer in kleptoplastic sea slugs, Plakobranchus ocellatus.</title>
        <authorList>
            <person name="Maeda T."/>
            <person name="Takahashi S."/>
            <person name="Yoshida T."/>
            <person name="Shimamura S."/>
            <person name="Takaki Y."/>
            <person name="Nagai Y."/>
            <person name="Toyoda A."/>
            <person name="Suzuki Y."/>
            <person name="Arimoto A."/>
            <person name="Ishii H."/>
            <person name="Satoh N."/>
            <person name="Nishiyama T."/>
            <person name="Hasebe M."/>
            <person name="Maruyama T."/>
            <person name="Minagawa J."/>
            <person name="Obokata J."/>
            <person name="Shigenobu S."/>
        </authorList>
    </citation>
    <scope>NUCLEOTIDE SEQUENCE [LARGE SCALE GENOMIC DNA]</scope>
</reference>
<keyword evidence="7" id="KW-1185">Reference proteome</keyword>
<keyword evidence="2" id="KW-0378">Hydrolase</keyword>
<evidence type="ECO:0000256" key="3">
    <source>
        <dbReference type="ARBA" id="ARBA00023295"/>
    </source>
</evidence>
<evidence type="ECO:0000313" key="7">
    <source>
        <dbReference type="Proteomes" id="UP000762676"/>
    </source>
</evidence>
<keyword evidence="4" id="KW-0812">Transmembrane</keyword>